<dbReference type="Proteomes" id="UP000478052">
    <property type="component" value="Unassembled WGS sequence"/>
</dbReference>
<sequence length="590" mass="68710">MPVNIFYLYTVSSANSKAGIVWCVVLAFNNLACFSTDMQFIRCACMLHYRFRVINNELETFASIWHFKRGALVERKTCRSFLCELSYGHNICDSIEMYRYCYGQFCNMVCQLNSTYQLHLLGCISACFLKILFNLYFSMFGYVIGTNGQKEQDELIRAIFWNVFYGMRFLTIIYVANATSKQPTVIAMFFNERNVKCIFQFNFSDRCQIIFSIVIIITCIFNLISAPLVVQYMVDDWSHVLSTSLMVLQSRVVAVASFISRGMVLYNAYFNKYQKYRTTLESFDIYSPTSAAVWSQYKLYSLVTISLCLTFMLPTNFIKLHNLYYKHPGGSLLSIYFFFFYLQNFSMYLIENDFANRCFLIYATFRDINDDLNQLKTEYIDLGRFPFFEKAIHSPWPNASSSSCVVVYDKDFYCPRDKVAHPLTNTVEILKIRHWLSREAVIDMNHLFGNHLGLSILSLSFLVLLNVYTGAFHSFTNNRVEIKVFRSKLLFFVCVLQYSYRFCVITILSNLTTKQVKKNVSIFKLYRTINRYLDTSTQEELQLFYTQISSRCIQFTACDLFTLNTRLITSAIAAGATYLVILVQFHSGKN</sequence>
<feature type="transmembrane region" description="Helical" evidence="8">
    <location>
        <begin position="155"/>
        <end position="176"/>
    </location>
</feature>
<dbReference type="GO" id="GO:0030424">
    <property type="term" value="C:axon"/>
    <property type="evidence" value="ECO:0007669"/>
    <property type="project" value="TreeGrafter"/>
</dbReference>
<evidence type="ECO:0000256" key="4">
    <source>
        <dbReference type="ARBA" id="ARBA00022989"/>
    </source>
</evidence>
<dbReference type="OrthoDB" id="6604268at2759"/>
<keyword evidence="7 8" id="KW-0807">Transducer</keyword>
<dbReference type="EMBL" id="VUJU01000020">
    <property type="protein sequence ID" value="KAF0773920.1"/>
    <property type="molecule type" value="Genomic_DNA"/>
</dbReference>
<evidence type="ECO:0000256" key="6">
    <source>
        <dbReference type="ARBA" id="ARBA00023170"/>
    </source>
</evidence>
<evidence type="ECO:0000256" key="8">
    <source>
        <dbReference type="RuleBase" id="RU363108"/>
    </source>
</evidence>
<evidence type="ECO:0000313" key="10">
    <source>
        <dbReference type="Proteomes" id="UP000478052"/>
    </source>
</evidence>
<comment type="function">
    <text evidence="8">Gustatory receptor which mediates acceptance or avoidance behavior, depending on its substrates.</text>
</comment>
<keyword evidence="5 8" id="KW-0472">Membrane</keyword>
<evidence type="ECO:0000313" key="9">
    <source>
        <dbReference type="EMBL" id="KAF0773920.1"/>
    </source>
</evidence>
<feature type="transmembrane region" description="Helical" evidence="8">
    <location>
        <begin position="6"/>
        <end position="28"/>
    </location>
</feature>
<proteinExistence type="inferred from homology"/>
<feature type="transmembrane region" description="Helical" evidence="8">
    <location>
        <begin position="209"/>
        <end position="232"/>
    </location>
</feature>
<evidence type="ECO:0000256" key="2">
    <source>
        <dbReference type="ARBA" id="ARBA00022475"/>
    </source>
</evidence>
<dbReference type="GO" id="GO:0007165">
    <property type="term" value="P:signal transduction"/>
    <property type="evidence" value="ECO:0007669"/>
    <property type="project" value="UniProtKB-KW"/>
</dbReference>
<dbReference type="GO" id="GO:0007635">
    <property type="term" value="P:chemosensory behavior"/>
    <property type="evidence" value="ECO:0007669"/>
    <property type="project" value="TreeGrafter"/>
</dbReference>
<dbReference type="AlphaFoldDB" id="A0A6G0ZRR0"/>
<feature type="transmembrane region" description="Helical" evidence="8">
    <location>
        <begin position="330"/>
        <end position="350"/>
    </location>
</feature>
<evidence type="ECO:0000256" key="7">
    <source>
        <dbReference type="ARBA" id="ARBA00023224"/>
    </source>
</evidence>
<feature type="transmembrane region" description="Helical" evidence="8">
    <location>
        <begin position="447"/>
        <end position="469"/>
    </location>
</feature>
<dbReference type="GO" id="GO:0005886">
    <property type="term" value="C:plasma membrane"/>
    <property type="evidence" value="ECO:0007669"/>
    <property type="project" value="UniProtKB-SubCell"/>
</dbReference>
<organism evidence="9 10">
    <name type="scientific">Aphis craccivora</name>
    <name type="common">Cowpea aphid</name>
    <dbReference type="NCBI Taxonomy" id="307492"/>
    <lineage>
        <taxon>Eukaryota</taxon>
        <taxon>Metazoa</taxon>
        <taxon>Ecdysozoa</taxon>
        <taxon>Arthropoda</taxon>
        <taxon>Hexapoda</taxon>
        <taxon>Insecta</taxon>
        <taxon>Pterygota</taxon>
        <taxon>Neoptera</taxon>
        <taxon>Paraneoptera</taxon>
        <taxon>Hemiptera</taxon>
        <taxon>Sternorrhyncha</taxon>
        <taxon>Aphidomorpha</taxon>
        <taxon>Aphidoidea</taxon>
        <taxon>Aphididae</taxon>
        <taxon>Aphidini</taxon>
        <taxon>Aphis</taxon>
        <taxon>Aphis</taxon>
    </lineage>
</organism>
<name>A0A6G0ZRR0_APHCR</name>
<accession>A0A6G0ZRR0</accession>
<dbReference type="InterPro" id="IPR013604">
    <property type="entry name" value="7TM_chemorcpt"/>
</dbReference>
<keyword evidence="2 8" id="KW-1003">Cell membrane</keyword>
<dbReference type="Pfam" id="PF08395">
    <property type="entry name" value="7tm_7"/>
    <property type="match status" value="1"/>
</dbReference>
<dbReference type="GO" id="GO:0030425">
    <property type="term" value="C:dendrite"/>
    <property type="evidence" value="ECO:0007669"/>
    <property type="project" value="TreeGrafter"/>
</dbReference>
<comment type="similarity">
    <text evidence="8">Belongs to the insect chemoreceptor superfamily. Gustatory receptor (GR) family.</text>
</comment>
<dbReference type="GO" id="GO:0043025">
    <property type="term" value="C:neuronal cell body"/>
    <property type="evidence" value="ECO:0007669"/>
    <property type="project" value="TreeGrafter"/>
</dbReference>
<comment type="caution">
    <text evidence="8">Lacks conserved residue(s) required for the propagation of feature annotation.</text>
</comment>
<feature type="transmembrane region" description="Helical" evidence="8">
    <location>
        <begin position="299"/>
        <end position="318"/>
    </location>
</feature>
<evidence type="ECO:0000256" key="3">
    <source>
        <dbReference type="ARBA" id="ARBA00022692"/>
    </source>
</evidence>
<dbReference type="PANTHER" id="PTHR21143:SF104">
    <property type="entry name" value="GUSTATORY RECEPTOR 8A-RELATED"/>
    <property type="match status" value="1"/>
</dbReference>
<keyword evidence="3 8" id="KW-0812">Transmembrane</keyword>
<comment type="subcellular location">
    <subcellularLocation>
        <location evidence="1 8">Cell membrane</location>
        <topology evidence="1 8">Multi-pass membrane protein</topology>
    </subcellularLocation>
</comment>
<gene>
    <name evidence="9" type="ORF">FWK35_00000146</name>
</gene>
<feature type="transmembrane region" description="Helical" evidence="8">
    <location>
        <begin position="118"/>
        <end position="143"/>
    </location>
</feature>
<evidence type="ECO:0000256" key="1">
    <source>
        <dbReference type="ARBA" id="ARBA00004651"/>
    </source>
</evidence>
<comment type="caution">
    <text evidence="9">The sequence shown here is derived from an EMBL/GenBank/DDBJ whole genome shotgun (WGS) entry which is preliminary data.</text>
</comment>
<feature type="transmembrane region" description="Helical" evidence="8">
    <location>
        <begin position="252"/>
        <end position="270"/>
    </location>
</feature>
<feature type="transmembrane region" description="Helical" evidence="8">
    <location>
        <begin position="489"/>
        <end position="508"/>
    </location>
</feature>
<evidence type="ECO:0000256" key="5">
    <source>
        <dbReference type="ARBA" id="ARBA00023136"/>
    </source>
</evidence>
<dbReference type="GO" id="GO:0008049">
    <property type="term" value="P:male courtship behavior"/>
    <property type="evidence" value="ECO:0007669"/>
    <property type="project" value="TreeGrafter"/>
</dbReference>
<dbReference type="GO" id="GO:0050909">
    <property type="term" value="P:sensory perception of taste"/>
    <property type="evidence" value="ECO:0007669"/>
    <property type="project" value="InterPro"/>
</dbReference>
<keyword evidence="4 8" id="KW-1133">Transmembrane helix</keyword>
<protein>
    <recommendedName>
        <fullName evidence="8">Gustatory receptor</fullName>
    </recommendedName>
</protein>
<keyword evidence="6 8" id="KW-0675">Receptor</keyword>
<dbReference type="PANTHER" id="PTHR21143">
    <property type="entry name" value="INVERTEBRATE GUSTATORY RECEPTOR"/>
    <property type="match status" value="1"/>
</dbReference>
<reference evidence="9 10" key="1">
    <citation type="submission" date="2019-08" db="EMBL/GenBank/DDBJ databases">
        <title>Whole genome of Aphis craccivora.</title>
        <authorList>
            <person name="Voronova N.V."/>
            <person name="Shulinski R.S."/>
            <person name="Bandarenka Y.V."/>
            <person name="Zhorov D.G."/>
            <person name="Warner D."/>
        </authorList>
    </citation>
    <scope>NUCLEOTIDE SEQUENCE [LARGE SCALE GENOMIC DNA]</scope>
    <source>
        <strain evidence="9">180601</strain>
        <tissue evidence="9">Whole Body</tissue>
    </source>
</reference>
<keyword evidence="10" id="KW-1185">Reference proteome</keyword>